<keyword evidence="1" id="KW-0812">Transmembrane</keyword>
<dbReference type="CDD" id="cd00063">
    <property type="entry name" value="FN3"/>
    <property type="match status" value="2"/>
</dbReference>
<evidence type="ECO:0000256" key="1">
    <source>
        <dbReference type="SAM" id="Phobius"/>
    </source>
</evidence>
<dbReference type="AlphaFoldDB" id="A0A1X7TVH9"/>
<feature type="domain" description="Ig-like" evidence="3">
    <location>
        <begin position="190"/>
        <end position="267"/>
    </location>
</feature>
<evidence type="ECO:0000259" key="4">
    <source>
        <dbReference type="PROSITE" id="PS50853"/>
    </source>
</evidence>
<dbReference type="PROSITE" id="PS50853">
    <property type="entry name" value="FN3"/>
    <property type="match status" value="3"/>
</dbReference>
<dbReference type="OrthoDB" id="5983454at2759"/>
<dbReference type="InterPro" id="IPR007110">
    <property type="entry name" value="Ig-like_dom"/>
</dbReference>
<evidence type="ECO:0000259" key="3">
    <source>
        <dbReference type="PROSITE" id="PS50835"/>
    </source>
</evidence>
<dbReference type="SUPFAM" id="SSF49265">
    <property type="entry name" value="Fibronectin type III"/>
    <property type="match status" value="3"/>
</dbReference>
<dbReference type="PANTHER" id="PTHR46957">
    <property type="entry name" value="CYTOKINE RECEPTOR"/>
    <property type="match status" value="1"/>
</dbReference>
<feature type="domain" description="Fibronectin type-III" evidence="4">
    <location>
        <begin position="559"/>
        <end position="653"/>
    </location>
</feature>
<dbReference type="InterPro" id="IPR050713">
    <property type="entry name" value="RTP_Phos/Ushers"/>
</dbReference>
<dbReference type="eggNOG" id="KOG3510">
    <property type="taxonomic scope" value="Eukaryota"/>
</dbReference>
<keyword evidence="1" id="KW-0472">Membrane</keyword>
<dbReference type="SMART" id="SM00060">
    <property type="entry name" value="FN3"/>
    <property type="match status" value="5"/>
</dbReference>
<dbReference type="Pfam" id="PF00041">
    <property type="entry name" value="fn3"/>
    <property type="match status" value="2"/>
</dbReference>
<keyword evidence="1" id="KW-1133">Transmembrane helix</keyword>
<evidence type="ECO:0000256" key="2">
    <source>
        <dbReference type="SAM" id="SignalP"/>
    </source>
</evidence>
<dbReference type="PRINTS" id="PR00014">
    <property type="entry name" value="FNTYPEIII"/>
</dbReference>
<dbReference type="InterPro" id="IPR013783">
    <property type="entry name" value="Ig-like_fold"/>
</dbReference>
<accession>A0A1X7TVH9</accession>
<feature type="domain" description="Fibronectin type-III" evidence="4">
    <location>
        <begin position="464"/>
        <end position="558"/>
    </location>
</feature>
<dbReference type="InParanoid" id="A0A1X7TVH9"/>
<feature type="chain" id="PRO_5012869399" evidence="2">
    <location>
        <begin position="27"/>
        <end position="872"/>
    </location>
</feature>
<dbReference type="PANTHER" id="PTHR46957:SF3">
    <property type="entry name" value="CYTOKINE RECEPTOR"/>
    <property type="match status" value="1"/>
</dbReference>
<name>A0A1X7TVH9_AMPQE</name>
<feature type="transmembrane region" description="Helical" evidence="1">
    <location>
        <begin position="783"/>
        <end position="810"/>
    </location>
</feature>
<feature type="domain" description="Fibronectin type-III" evidence="4">
    <location>
        <begin position="278"/>
        <end position="369"/>
    </location>
</feature>
<protein>
    <submittedName>
        <fullName evidence="5">Uncharacterized protein</fullName>
    </submittedName>
</protein>
<dbReference type="EnsemblMetazoa" id="Aqu2.1.19097_001">
    <property type="protein sequence ID" value="Aqu2.1.19097_001"/>
    <property type="gene ID" value="Aqu2.1.19097"/>
</dbReference>
<keyword evidence="2" id="KW-0732">Signal</keyword>
<dbReference type="GO" id="GO:0016020">
    <property type="term" value="C:membrane"/>
    <property type="evidence" value="ECO:0007669"/>
    <property type="project" value="UniProtKB-SubCell"/>
</dbReference>
<sequence length="872" mass="94233">MRNRMILAVLYYIFVLLLDLVQLGEGVGQGPPSLIRPNKGVQLYLPYEDRIIPDYSMIYASQFYDIDLNNDVNNITDALWCQSANNVTNIGVWYYPNGTEVPLFDGSFTNSSAPSPVFCKRFSGQIALARSAGLSGYEGLYKCIIPDENGVNQTLVVGAYTDTGYNNNDGPDADPTMQFSLLSTSRLATPPVFSLSFNVSDGPPTTVSCSLKGNRISTELSRVIVNGPGFVTRVAVTVRLREAGNYQCTVSNTRVTDGINGVQAFISTTSLSLSVSDTPTSLTATRLNTGLSHVRLSWSTVSGATGYEVYYQLSSNTPVSVGTTTSTTINIISGLFRGITYTFYVVSYGSASLPSGNASVMLTFSDPVVNDFMAILTTISAITLTWSPPTAVVPISYNIVSDCKRVCESSTTGNSSTSVSSPHTSTGIPPYSHCDFDLIGVYNIAAQLTTDYSAETLSTAPAALVGDIIFSSVESVSMTASWDEVPCNGRNGPITGYYLTYTNITSNTSYTVNITGGDNRMYNLTGLIPYTNYTVSIIPYNYNLNGPARQEIQSTPESIPGLISNLIQESAAPTKINISWNPPTIPNGIVRVYEIRYRESTSAGPYNITNNTNTQCSIVELISNTSYTIGVRAYTNIGPGEWTDRDYATAEIPIVQIFFVTKFISTAVLVEWGSVTGVSHYTVYYESSNASRIMRQVDAGMRVFSADITEGIIGGLDPNLNYLFSISTSINIDGIIYEGQRNNPIPPVPYPNGNYVTTAVTSTVTSTVVSTVTTALLNNGEKIGLIVGVSVVYIPILILAISLLVIVLYMKKANNIRQRKSEDGIVMKCSPAYATTEFKTKSNVELVYDAPGSETPNLQALPPPTEYEVLTV</sequence>
<dbReference type="PROSITE" id="PS50835">
    <property type="entry name" value="IG_LIKE"/>
    <property type="match status" value="1"/>
</dbReference>
<dbReference type="InterPro" id="IPR036116">
    <property type="entry name" value="FN3_sf"/>
</dbReference>
<evidence type="ECO:0000313" key="5">
    <source>
        <dbReference type="EnsemblMetazoa" id="Aqu2.1.19097_001"/>
    </source>
</evidence>
<proteinExistence type="predicted"/>
<feature type="signal peptide" evidence="2">
    <location>
        <begin position="1"/>
        <end position="26"/>
    </location>
</feature>
<dbReference type="InterPro" id="IPR003961">
    <property type="entry name" value="FN3_dom"/>
</dbReference>
<dbReference type="Gene3D" id="2.60.40.10">
    <property type="entry name" value="Immunoglobulins"/>
    <property type="match status" value="3"/>
</dbReference>
<organism evidence="5">
    <name type="scientific">Amphimedon queenslandica</name>
    <name type="common">Sponge</name>
    <dbReference type="NCBI Taxonomy" id="400682"/>
    <lineage>
        <taxon>Eukaryota</taxon>
        <taxon>Metazoa</taxon>
        <taxon>Porifera</taxon>
        <taxon>Demospongiae</taxon>
        <taxon>Heteroscleromorpha</taxon>
        <taxon>Haplosclerida</taxon>
        <taxon>Niphatidae</taxon>
        <taxon>Amphimedon</taxon>
    </lineage>
</organism>
<reference evidence="5" key="1">
    <citation type="submission" date="2017-05" db="UniProtKB">
        <authorList>
            <consortium name="EnsemblMetazoa"/>
        </authorList>
    </citation>
    <scope>IDENTIFICATION</scope>
</reference>